<dbReference type="Proteomes" id="UP001054945">
    <property type="component" value="Unassembled WGS sequence"/>
</dbReference>
<evidence type="ECO:0000313" key="1">
    <source>
        <dbReference type="EMBL" id="GIY41112.1"/>
    </source>
</evidence>
<dbReference type="EMBL" id="BPLR01010696">
    <property type="protein sequence ID" value="GIY41112.1"/>
    <property type="molecule type" value="Genomic_DNA"/>
</dbReference>
<evidence type="ECO:0000313" key="2">
    <source>
        <dbReference type="Proteomes" id="UP001054945"/>
    </source>
</evidence>
<comment type="caution">
    <text evidence="1">The sequence shown here is derived from an EMBL/GenBank/DDBJ whole genome shotgun (WGS) entry which is preliminary data.</text>
</comment>
<name>A0AAV4T8R8_CAEEX</name>
<keyword evidence="2" id="KW-1185">Reference proteome</keyword>
<reference evidence="1 2" key="1">
    <citation type="submission" date="2021-06" db="EMBL/GenBank/DDBJ databases">
        <title>Caerostris extrusa draft genome.</title>
        <authorList>
            <person name="Kono N."/>
            <person name="Arakawa K."/>
        </authorList>
    </citation>
    <scope>NUCLEOTIDE SEQUENCE [LARGE SCALE GENOMIC DNA]</scope>
</reference>
<dbReference type="AlphaFoldDB" id="A0AAV4T8R8"/>
<accession>A0AAV4T8R8</accession>
<gene>
    <name evidence="1" type="primary">X975_22733</name>
    <name evidence="1" type="ORF">CEXT_312181</name>
</gene>
<organism evidence="1 2">
    <name type="scientific">Caerostris extrusa</name>
    <name type="common">Bark spider</name>
    <name type="synonym">Caerostris bankana</name>
    <dbReference type="NCBI Taxonomy" id="172846"/>
    <lineage>
        <taxon>Eukaryota</taxon>
        <taxon>Metazoa</taxon>
        <taxon>Ecdysozoa</taxon>
        <taxon>Arthropoda</taxon>
        <taxon>Chelicerata</taxon>
        <taxon>Arachnida</taxon>
        <taxon>Araneae</taxon>
        <taxon>Araneomorphae</taxon>
        <taxon>Entelegynae</taxon>
        <taxon>Araneoidea</taxon>
        <taxon>Araneidae</taxon>
        <taxon>Caerostris</taxon>
    </lineage>
</organism>
<protein>
    <submittedName>
        <fullName evidence="1">Transposable element Tc1 transposase</fullName>
    </submittedName>
</protein>
<dbReference type="PANTHER" id="PTHR47331">
    <property type="entry name" value="PHD-TYPE DOMAIN-CONTAINING PROTEIN"/>
    <property type="match status" value="1"/>
</dbReference>
<sequence>MEQAETEAKLKAGEAKLETNLFDEEIKDLIDFTDEEYDTKESYRQIYGNTTCEKYYNQQNESSSVVSNKCTPDNLKLPKLRLKEYDLMPRSWVAFGDNFVIQQRSKRGFYSHEGEGSRKSMSFLRHEVEGEEHRVLAETAFGNGMKRKETHKPVYKDEPTTATVIANSCAGKNNSVSCDRSHPSQECQKISNMHYDDRKEQVMRKRCCLVCLKPGHMTKKCHSNVRCLICERRHYVLLCPDLRKEVLSQGLFGGGIYPAAEHGTFSVTVESLDRKYSTSLSKSS</sequence>
<dbReference type="PANTHER" id="PTHR47331:SF1">
    <property type="entry name" value="GAG-LIKE PROTEIN"/>
    <property type="match status" value="1"/>
</dbReference>
<proteinExistence type="predicted"/>